<dbReference type="SMART" id="SM00100">
    <property type="entry name" value="cNMP"/>
    <property type="match status" value="1"/>
</dbReference>
<dbReference type="InterPro" id="IPR036390">
    <property type="entry name" value="WH_DNA-bd_sf"/>
</dbReference>
<keyword evidence="3" id="KW-0804">Transcription</keyword>
<keyword evidence="2" id="KW-0238">DNA-binding</keyword>
<evidence type="ECO:0000259" key="5">
    <source>
        <dbReference type="PROSITE" id="PS51063"/>
    </source>
</evidence>
<organism evidence="6 7">
    <name type="scientific">Candidatus Thermoflexus japonica</name>
    <dbReference type="NCBI Taxonomy" id="2035417"/>
    <lineage>
        <taxon>Bacteria</taxon>
        <taxon>Bacillati</taxon>
        <taxon>Chloroflexota</taxon>
        <taxon>Thermoflexia</taxon>
        <taxon>Thermoflexales</taxon>
        <taxon>Thermoflexaceae</taxon>
        <taxon>Thermoflexus</taxon>
    </lineage>
</organism>
<evidence type="ECO:0000313" key="6">
    <source>
        <dbReference type="EMBL" id="GBD08759.1"/>
    </source>
</evidence>
<feature type="domain" description="Cyclic nucleotide-binding" evidence="4">
    <location>
        <begin position="12"/>
        <end position="132"/>
    </location>
</feature>
<gene>
    <name evidence="6" type="primary">glxR_2</name>
    <name evidence="6" type="ORF">HRbin22_01000</name>
</gene>
<dbReference type="Gene3D" id="1.10.10.10">
    <property type="entry name" value="Winged helix-like DNA-binding domain superfamily/Winged helix DNA-binding domain"/>
    <property type="match status" value="1"/>
</dbReference>
<dbReference type="PROSITE" id="PS51063">
    <property type="entry name" value="HTH_CRP_2"/>
    <property type="match status" value="1"/>
</dbReference>
<feature type="domain" description="HTH crp-type" evidence="5">
    <location>
        <begin position="146"/>
        <end position="222"/>
    </location>
</feature>
<dbReference type="AlphaFoldDB" id="A0A2H5Y5P3"/>
<evidence type="ECO:0000256" key="3">
    <source>
        <dbReference type="ARBA" id="ARBA00023163"/>
    </source>
</evidence>
<evidence type="ECO:0000256" key="2">
    <source>
        <dbReference type="ARBA" id="ARBA00023125"/>
    </source>
</evidence>
<dbReference type="SUPFAM" id="SSF51206">
    <property type="entry name" value="cAMP-binding domain-like"/>
    <property type="match status" value="1"/>
</dbReference>
<protein>
    <submittedName>
        <fullName evidence="6">CRP-like cAMP-activated global transcriptional regulator</fullName>
    </submittedName>
</protein>
<dbReference type="InterPro" id="IPR000595">
    <property type="entry name" value="cNMP-bd_dom"/>
</dbReference>
<dbReference type="Proteomes" id="UP000236642">
    <property type="component" value="Unassembled WGS sequence"/>
</dbReference>
<keyword evidence="1" id="KW-0805">Transcription regulation</keyword>
<dbReference type="CDD" id="cd00038">
    <property type="entry name" value="CAP_ED"/>
    <property type="match status" value="1"/>
</dbReference>
<dbReference type="InterPro" id="IPR036388">
    <property type="entry name" value="WH-like_DNA-bd_sf"/>
</dbReference>
<accession>A0A2H5Y5P3</accession>
<dbReference type="PANTHER" id="PTHR24567:SF74">
    <property type="entry name" value="HTH-TYPE TRANSCRIPTIONAL REGULATOR ARCR"/>
    <property type="match status" value="1"/>
</dbReference>
<dbReference type="InterPro" id="IPR018490">
    <property type="entry name" value="cNMP-bd_dom_sf"/>
</dbReference>
<name>A0A2H5Y5P3_9CHLR</name>
<evidence type="ECO:0000313" key="7">
    <source>
        <dbReference type="Proteomes" id="UP000236642"/>
    </source>
</evidence>
<evidence type="ECO:0000256" key="1">
    <source>
        <dbReference type="ARBA" id="ARBA00023015"/>
    </source>
</evidence>
<dbReference type="InterPro" id="IPR012318">
    <property type="entry name" value="HTH_CRP"/>
</dbReference>
<proteinExistence type="predicted"/>
<comment type="caution">
    <text evidence="6">The sequence shown here is derived from an EMBL/GenBank/DDBJ whole genome shotgun (WGS) entry which is preliminary data.</text>
</comment>
<dbReference type="PROSITE" id="PS50042">
    <property type="entry name" value="CNMP_BINDING_3"/>
    <property type="match status" value="1"/>
</dbReference>
<dbReference type="InterPro" id="IPR050397">
    <property type="entry name" value="Env_Response_Regulators"/>
</dbReference>
<sequence length="231" mass="26131">MERFWHLRASPILEGLSERERSRIHAQVRLARYPRGTFIYTPDDPADRLYLLYQGLVRITAVTLEGKEQVLEIVGAGTLFGQFFQPGPRRRRTAAQAMEDVVVGVLTEADLLALISSIPAFGVRLMQEICRAYCMAIDRLEGMIHASAQRRLLVTLLNLASSISEVSPEMEECFVLPACITQEDLANMAGLNRATVSWWINQLRRQGVLGGRGRRLIVYLPRVRKLLEEIP</sequence>
<dbReference type="SUPFAM" id="SSF46785">
    <property type="entry name" value="Winged helix' DNA-binding domain"/>
    <property type="match status" value="1"/>
</dbReference>
<dbReference type="Pfam" id="PF13545">
    <property type="entry name" value="HTH_Crp_2"/>
    <property type="match status" value="1"/>
</dbReference>
<dbReference type="InterPro" id="IPR014710">
    <property type="entry name" value="RmlC-like_jellyroll"/>
</dbReference>
<dbReference type="Pfam" id="PF00027">
    <property type="entry name" value="cNMP_binding"/>
    <property type="match status" value="1"/>
</dbReference>
<dbReference type="PANTHER" id="PTHR24567">
    <property type="entry name" value="CRP FAMILY TRANSCRIPTIONAL REGULATORY PROTEIN"/>
    <property type="match status" value="1"/>
</dbReference>
<evidence type="ECO:0000259" key="4">
    <source>
        <dbReference type="PROSITE" id="PS50042"/>
    </source>
</evidence>
<dbReference type="Gene3D" id="2.60.120.10">
    <property type="entry name" value="Jelly Rolls"/>
    <property type="match status" value="1"/>
</dbReference>
<dbReference type="GO" id="GO:0005829">
    <property type="term" value="C:cytosol"/>
    <property type="evidence" value="ECO:0007669"/>
    <property type="project" value="TreeGrafter"/>
</dbReference>
<dbReference type="GO" id="GO:0003700">
    <property type="term" value="F:DNA-binding transcription factor activity"/>
    <property type="evidence" value="ECO:0007669"/>
    <property type="project" value="TreeGrafter"/>
</dbReference>
<dbReference type="GO" id="GO:0003677">
    <property type="term" value="F:DNA binding"/>
    <property type="evidence" value="ECO:0007669"/>
    <property type="project" value="UniProtKB-KW"/>
</dbReference>
<reference evidence="7" key="1">
    <citation type="submission" date="2017-09" db="EMBL/GenBank/DDBJ databases">
        <title>Metaegenomics of thermophilic ammonia-oxidizing enrichment culture.</title>
        <authorList>
            <person name="Kato S."/>
            <person name="Suzuki K."/>
        </authorList>
    </citation>
    <scope>NUCLEOTIDE SEQUENCE [LARGE SCALE GENOMIC DNA]</scope>
</reference>
<dbReference type="EMBL" id="BEHY01000017">
    <property type="protein sequence ID" value="GBD08759.1"/>
    <property type="molecule type" value="Genomic_DNA"/>
</dbReference>